<accession>A0AAE3G3K3</accession>
<feature type="compositionally biased region" description="Polar residues" evidence="1">
    <location>
        <begin position="33"/>
        <end position="54"/>
    </location>
</feature>
<gene>
    <name evidence="2" type="ORF">J2T57_001645</name>
</gene>
<reference evidence="2" key="1">
    <citation type="submission" date="2022-03" db="EMBL/GenBank/DDBJ databases">
        <title>Genomic Encyclopedia of Type Strains, Phase III (KMG-III): the genomes of soil and plant-associated and newly described type strains.</title>
        <authorList>
            <person name="Whitman W."/>
        </authorList>
    </citation>
    <scope>NUCLEOTIDE SEQUENCE</scope>
    <source>
        <strain evidence="2">ANL 6-2</strain>
    </source>
</reference>
<keyword evidence="3" id="KW-1185">Reference proteome</keyword>
<protein>
    <submittedName>
        <fullName evidence="2">Uncharacterized protein</fullName>
    </submittedName>
</protein>
<dbReference type="Proteomes" id="UP001205843">
    <property type="component" value="Unassembled WGS sequence"/>
</dbReference>
<dbReference type="EMBL" id="JALJXV010000003">
    <property type="protein sequence ID" value="MCP1674543.1"/>
    <property type="molecule type" value="Genomic_DNA"/>
</dbReference>
<evidence type="ECO:0000256" key="1">
    <source>
        <dbReference type="SAM" id="MobiDB-lite"/>
    </source>
</evidence>
<sequence length="94" mass="9758">MQAQAWCSPRRSTPSLRRRSGAQRCPLERGSGQAPQASTAGVDPETTTATSALNPASLERAGHGAGHDSAVGVIRRRVSRSAPGALARTPTPSR</sequence>
<name>A0AAE3G3K3_9GAMM</name>
<feature type="region of interest" description="Disordered" evidence="1">
    <location>
        <begin position="1"/>
        <end position="94"/>
    </location>
</feature>
<comment type="caution">
    <text evidence="2">The sequence shown here is derived from an EMBL/GenBank/DDBJ whole genome shotgun (WGS) entry which is preliminary data.</text>
</comment>
<evidence type="ECO:0000313" key="2">
    <source>
        <dbReference type="EMBL" id="MCP1674543.1"/>
    </source>
</evidence>
<organism evidence="2 3">
    <name type="scientific">Natronocella acetinitrilica</name>
    <dbReference type="NCBI Taxonomy" id="414046"/>
    <lineage>
        <taxon>Bacteria</taxon>
        <taxon>Pseudomonadati</taxon>
        <taxon>Pseudomonadota</taxon>
        <taxon>Gammaproteobacteria</taxon>
        <taxon>Chromatiales</taxon>
        <taxon>Ectothiorhodospiraceae</taxon>
        <taxon>Natronocella</taxon>
    </lineage>
</organism>
<dbReference type="AlphaFoldDB" id="A0AAE3G3K3"/>
<proteinExistence type="predicted"/>
<evidence type="ECO:0000313" key="3">
    <source>
        <dbReference type="Proteomes" id="UP001205843"/>
    </source>
</evidence>